<organism evidence="7 8">
    <name type="scientific">Quercus rubra</name>
    <name type="common">Northern red oak</name>
    <name type="synonym">Quercus borealis</name>
    <dbReference type="NCBI Taxonomy" id="3512"/>
    <lineage>
        <taxon>Eukaryota</taxon>
        <taxon>Viridiplantae</taxon>
        <taxon>Streptophyta</taxon>
        <taxon>Embryophyta</taxon>
        <taxon>Tracheophyta</taxon>
        <taxon>Spermatophyta</taxon>
        <taxon>Magnoliopsida</taxon>
        <taxon>eudicotyledons</taxon>
        <taxon>Gunneridae</taxon>
        <taxon>Pentapetalae</taxon>
        <taxon>rosids</taxon>
        <taxon>fabids</taxon>
        <taxon>Fagales</taxon>
        <taxon>Fagaceae</taxon>
        <taxon>Quercus</taxon>
    </lineage>
</organism>
<evidence type="ECO:0000256" key="2">
    <source>
        <dbReference type="ARBA" id="ARBA00023125"/>
    </source>
</evidence>
<keyword evidence="8" id="KW-1185">Reference proteome</keyword>
<keyword evidence="3" id="KW-0804">Transcription</keyword>
<comment type="caution">
    <text evidence="7">The sequence shown here is derived from an EMBL/GenBank/DDBJ whole genome shotgun (WGS) entry which is preliminary data.</text>
</comment>
<evidence type="ECO:0000256" key="3">
    <source>
        <dbReference type="ARBA" id="ARBA00023163"/>
    </source>
</evidence>
<dbReference type="InterPro" id="IPR036093">
    <property type="entry name" value="NAC_dom_sf"/>
</dbReference>
<evidence type="ECO:0000256" key="5">
    <source>
        <dbReference type="SAM" id="MobiDB-lite"/>
    </source>
</evidence>
<keyword evidence="1" id="KW-0805">Transcription regulation</keyword>
<dbReference type="PROSITE" id="PS51005">
    <property type="entry name" value="NAC"/>
    <property type="match status" value="2"/>
</dbReference>
<feature type="region of interest" description="Disordered" evidence="5">
    <location>
        <begin position="605"/>
        <end position="635"/>
    </location>
</feature>
<reference evidence="7 8" key="1">
    <citation type="journal article" date="2023" name="G3 (Bethesda)">
        <title>A haplotype-resolved chromosome-scale genome for Quercus rubra L. provides insights into the genetics of adaptive traits for red oak species.</title>
        <authorList>
            <person name="Kapoor B."/>
            <person name="Jenkins J."/>
            <person name="Schmutz J."/>
            <person name="Zhebentyayeva T."/>
            <person name="Kuelheim C."/>
            <person name="Coggeshall M."/>
            <person name="Heim C."/>
            <person name="Lasky J.R."/>
            <person name="Leites L."/>
            <person name="Islam-Faridi N."/>
            <person name="Romero-Severson J."/>
            <person name="DeLeo V.L."/>
            <person name="Lucas S.M."/>
            <person name="Lazic D."/>
            <person name="Gailing O."/>
            <person name="Carlson J."/>
            <person name="Staton M."/>
        </authorList>
    </citation>
    <scope>NUCLEOTIDE SEQUENCE [LARGE SCALE GENOMIC DNA]</scope>
    <source>
        <strain evidence="7">Pseudo-F2</strain>
    </source>
</reference>
<proteinExistence type="predicted"/>
<accession>A0AAN7J8S8</accession>
<feature type="domain" description="NAC" evidence="6">
    <location>
        <begin position="85"/>
        <end position="237"/>
    </location>
</feature>
<dbReference type="GO" id="GO:0003677">
    <property type="term" value="F:DNA binding"/>
    <property type="evidence" value="ECO:0007669"/>
    <property type="project" value="UniProtKB-KW"/>
</dbReference>
<dbReference type="GO" id="GO:0006355">
    <property type="term" value="P:regulation of DNA-templated transcription"/>
    <property type="evidence" value="ECO:0007669"/>
    <property type="project" value="InterPro"/>
</dbReference>
<feature type="domain" description="NAC" evidence="6">
    <location>
        <begin position="271"/>
        <end position="423"/>
    </location>
</feature>
<dbReference type="Gene3D" id="2.170.150.80">
    <property type="entry name" value="NAC domain"/>
    <property type="match status" value="2"/>
</dbReference>
<dbReference type="SUPFAM" id="SSF101941">
    <property type="entry name" value="NAC domain"/>
    <property type="match status" value="2"/>
</dbReference>
<feature type="compositionally biased region" description="Basic and acidic residues" evidence="5">
    <location>
        <begin position="423"/>
        <end position="432"/>
    </location>
</feature>
<sequence>MEADEKCKPCLMVSVTTPTNPTPQPQAHTQSPAQTQALNIIEHCNNKTPLTTPPVVSQDDHDSDIDDLLKEYEDFANDEFSFDDLPPGYRFCPTDVELIRFYLNKKVSNEPLPPNQIVETNLYSYNPEFLAANYKKCGESELYFFTPRDRKYLNGVRPNRAAGDGYWKASGADRPIIFDETVIGYKKALVFCKGKPPNGTKTNWIMHEFRVDTPPRDKRNPSDMRLDDSILCRIYKKTDPKTKSNRKSTSINTRKGMELEEALLDLFFDTFPPGYRFCPTDDELVRFYLNKKVSNEPLPPNQIVETNLYHHNPEFLAANYKKCGENELYFFTPRDRKYLNGVRPNRAAGDGYWKATGADKHVIFNEALIGYRKALVFYQGKPPNGTKTNWIMHEFRVATPPQDKRSPGDMKLDDSVLCRIYKKTENESKSNEKSTQAHTQDEEVPNSTSLPQNEPMEYFEFKDPMAQMIYDHDYMLQSNQNAPSALLEVPQNSNATTLIDMPGFHDPFQAMGANIFETPVQSNQQSFCFPPLVNSVETLNLPSRYQDWSYTTNPFKNISAMQSDYYSYCVYQQASLNNQVSTSIPSPGYDPNMLLILNNQVSTSMPSHQVSPSMPFFSNDPNKRQKLSNDDHSFR</sequence>
<evidence type="ECO:0000256" key="1">
    <source>
        <dbReference type="ARBA" id="ARBA00023015"/>
    </source>
</evidence>
<evidence type="ECO:0000256" key="4">
    <source>
        <dbReference type="ARBA" id="ARBA00023242"/>
    </source>
</evidence>
<keyword evidence="4" id="KW-0539">Nucleus</keyword>
<evidence type="ECO:0000313" key="8">
    <source>
        <dbReference type="Proteomes" id="UP001324115"/>
    </source>
</evidence>
<feature type="region of interest" description="Disordered" evidence="5">
    <location>
        <begin position="423"/>
        <end position="454"/>
    </location>
</feature>
<dbReference type="InterPro" id="IPR003441">
    <property type="entry name" value="NAC-dom"/>
</dbReference>
<evidence type="ECO:0000259" key="6">
    <source>
        <dbReference type="PROSITE" id="PS51005"/>
    </source>
</evidence>
<evidence type="ECO:0000313" key="7">
    <source>
        <dbReference type="EMBL" id="KAK4602322.1"/>
    </source>
</evidence>
<dbReference type="Proteomes" id="UP001324115">
    <property type="component" value="Unassembled WGS sequence"/>
</dbReference>
<dbReference type="Pfam" id="PF02365">
    <property type="entry name" value="NAM"/>
    <property type="match status" value="2"/>
</dbReference>
<dbReference type="PANTHER" id="PTHR31719">
    <property type="entry name" value="NAC TRANSCRIPTION FACTOR 56"/>
    <property type="match status" value="1"/>
</dbReference>
<dbReference type="PANTHER" id="PTHR31719:SF179">
    <property type="entry name" value="OS08G0148400 PROTEIN"/>
    <property type="match status" value="1"/>
</dbReference>
<dbReference type="AlphaFoldDB" id="A0AAN7J8S8"/>
<gene>
    <name evidence="7" type="ORF">RGQ29_011383</name>
</gene>
<name>A0AAN7J8S8_QUERU</name>
<dbReference type="EMBL" id="JAXUIC010000002">
    <property type="protein sequence ID" value="KAK4602322.1"/>
    <property type="molecule type" value="Genomic_DNA"/>
</dbReference>
<feature type="compositionally biased region" description="Basic and acidic residues" evidence="5">
    <location>
        <begin position="621"/>
        <end position="635"/>
    </location>
</feature>
<protein>
    <recommendedName>
        <fullName evidence="6">NAC domain-containing protein</fullName>
    </recommendedName>
</protein>
<keyword evidence="2" id="KW-0238">DNA-binding</keyword>